<gene>
    <name evidence="3" type="ORF">BBD41_11895</name>
</gene>
<accession>A0A1B2DZS3</accession>
<protein>
    <recommendedName>
        <fullName evidence="4">DUF4367 domain-containing protein</fullName>
    </recommendedName>
</protein>
<keyword evidence="2" id="KW-1133">Transmembrane helix</keyword>
<keyword evidence="2" id="KW-0812">Transmembrane</keyword>
<dbReference type="EMBL" id="CP016809">
    <property type="protein sequence ID" value="ANY73230.1"/>
    <property type="molecule type" value="Genomic_DNA"/>
</dbReference>
<evidence type="ECO:0000313" key="3">
    <source>
        <dbReference type="EMBL" id="ANY73230.1"/>
    </source>
</evidence>
<feature type="region of interest" description="Disordered" evidence="1">
    <location>
        <begin position="1"/>
        <end position="65"/>
    </location>
</feature>
<keyword evidence="2" id="KW-0472">Membrane</keyword>
<feature type="compositionally biased region" description="Basic residues" evidence="1">
    <location>
        <begin position="55"/>
        <end position="64"/>
    </location>
</feature>
<reference evidence="3" key="1">
    <citation type="submission" date="2016-08" db="EMBL/GenBank/DDBJ databases">
        <title>Complete Genome Seqeunce of Paenibacillus sp. nov. IHBB 9852 from high altitute lake of Indian trans-Himalayas.</title>
        <authorList>
            <person name="Kiran S."/>
            <person name="Swarnkar M.K."/>
            <person name="Rana A."/>
            <person name="Tewari R."/>
            <person name="Gulati A."/>
        </authorList>
    </citation>
    <scope>NUCLEOTIDE SEQUENCE [LARGE SCALE GENOMIC DNA]</scope>
    <source>
        <strain evidence="3">IHBB 9852</strain>
    </source>
</reference>
<feature type="compositionally biased region" description="Basic and acidic residues" evidence="1">
    <location>
        <begin position="1"/>
        <end position="40"/>
    </location>
</feature>
<evidence type="ECO:0008006" key="4">
    <source>
        <dbReference type="Google" id="ProtNLM"/>
    </source>
</evidence>
<dbReference type="RefSeq" id="WP_099477729.1">
    <property type="nucleotide sequence ID" value="NZ_CP016809.1"/>
</dbReference>
<sequence>MGREPWEKQLKDGLEKGTEDAMKQQDEIWASIRERIHSERASQSSEPAAVPFAPRKTKARRPGRKTAGWMVGTAAAAVIVLALSVQTPPVQAFIDQVKEWFAPQKTVEQELEGSPETSVDSLHESADYVIYIDESRFKMIQGEGVDRIEPVHKPEDDRYPEVYMEISQDQEAPKAVSERLEAELSDQPKVEAEAIQEPVNGFEVRAVGGTGGKEWNDPIVRYYIFDNGQGGSFVVKQQYFLEAAEGYGARFHNMMKEFHITTNAGEKQAGEGE</sequence>
<dbReference type="AlphaFoldDB" id="A0A1B2DZS3"/>
<dbReference type="KEGG" id="pib:BBD41_11895"/>
<feature type="transmembrane region" description="Helical" evidence="2">
    <location>
        <begin position="66"/>
        <end position="85"/>
    </location>
</feature>
<evidence type="ECO:0000256" key="1">
    <source>
        <dbReference type="SAM" id="MobiDB-lite"/>
    </source>
</evidence>
<organism evidence="3">
    <name type="scientific">Paenibacillus ihbetae</name>
    <dbReference type="NCBI Taxonomy" id="1870820"/>
    <lineage>
        <taxon>Bacteria</taxon>
        <taxon>Bacillati</taxon>
        <taxon>Bacillota</taxon>
        <taxon>Bacilli</taxon>
        <taxon>Bacillales</taxon>
        <taxon>Paenibacillaceae</taxon>
        <taxon>Paenibacillus</taxon>
    </lineage>
</organism>
<name>A0A1B2DZS3_9BACL</name>
<evidence type="ECO:0000256" key="2">
    <source>
        <dbReference type="SAM" id="Phobius"/>
    </source>
</evidence>
<dbReference type="GeneID" id="48308943"/>
<proteinExistence type="predicted"/>